<dbReference type="InterPro" id="IPR003006">
    <property type="entry name" value="Ig/MHC_CS"/>
</dbReference>
<feature type="chain" id="PRO_5002728508" evidence="14">
    <location>
        <begin position="21"/>
        <end position="238"/>
    </location>
</feature>
<evidence type="ECO:0000256" key="3">
    <source>
        <dbReference type="ARBA" id="ARBA00022692"/>
    </source>
</evidence>
<evidence type="ECO:0000256" key="13">
    <source>
        <dbReference type="SAM" id="Phobius"/>
    </source>
</evidence>
<comment type="similarity">
    <text evidence="2">Belongs to the MHC class II family.</text>
</comment>
<dbReference type="Gene3D" id="3.10.320.10">
    <property type="entry name" value="Class II Histocompatibility Antigen, M Beta Chain, Chain B, domain 1"/>
    <property type="match status" value="1"/>
</dbReference>
<evidence type="ECO:0000259" key="15">
    <source>
        <dbReference type="PROSITE" id="PS50835"/>
    </source>
</evidence>
<keyword evidence="10" id="KW-0325">Glycoprotein</keyword>
<evidence type="ECO:0000256" key="14">
    <source>
        <dbReference type="SAM" id="SignalP"/>
    </source>
</evidence>
<evidence type="ECO:0000256" key="2">
    <source>
        <dbReference type="ARBA" id="ARBA00007394"/>
    </source>
</evidence>
<evidence type="ECO:0000256" key="11">
    <source>
        <dbReference type="ARBA" id="ARBA00023182"/>
    </source>
</evidence>
<keyword evidence="12" id="KW-0393">Immunoglobulin domain</keyword>
<dbReference type="SUPFAM" id="SSF48726">
    <property type="entry name" value="Immunoglobulin"/>
    <property type="match status" value="1"/>
</dbReference>
<keyword evidence="6 13" id="KW-1133">Transmembrane helix</keyword>
<dbReference type="InterPro" id="IPR036179">
    <property type="entry name" value="Ig-like_dom_sf"/>
</dbReference>
<keyword evidence="8 13" id="KW-0472">Membrane</keyword>
<dbReference type="AlphaFoldDB" id="A8VZI7"/>
<accession>A8VZI7</accession>
<name>A8VZI7_CTEID</name>
<evidence type="ECO:0000256" key="6">
    <source>
        <dbReference type="ARBA" id="ARBA00022989"/>
    </source>
</evidence>
<keyword evidence="5" id="KW-0391">Immunity</keyword>
<dbReference type="InterPro" id="IPR001003">
    <property type="entry name" value="MHC_II_a_N"/>
</dbReference>
<dbReference type="EMBL" id="EU186148">
    <property type="protein sequence ID" value="ABW37740.1"/>
    <property type="molecule type" value="mRNA"/>
</dbReference>
<evidence type="ECO:0000256" key="1">
    <source>
        <dbReference type="ARBA" id="ARBA00004479"/>
    </source>
</evidence>
<dbReference type="GO" id="GO:0042613">
    <property type="term" value="C:MHC class II protein complex"/>
    <property type="evidence" value="ECO:0007669"/>
    <property type="project" value="UniProtKB-KW"/>
</dbReference>
<dbReference type="GO" id="GO:0002504">
    <property type="term" value="P:antigen processing and presentation of peptide or polysaccharide antigen via MHC class II"/>
    <property type="evidence" value="ECO:0007669"/>
    <property type="project" value="UniProtKB-KW"/>
</dbReference>
<keyword evidence="3 13" id="KW-0812">Transmembrane</keyword>
<evidence type="ECO:0000256" key="9">
    <source>
        <dbReference type="ARBA" id="ARBA00023157"/>
    </source>
</evidence>
<feature type="transmembrane region" description="Helical" evidence="13">
    <location>
        <begin position="209"/>
        <end position="232"/>
    </location>
</feature>
<dbReference type="InterPro" id="IPR013783">
    <property type="entry name" value="Ig-like_fold"/>
</dbReference>
<dbReference type="SMART" id="SM00407">
    <property type="entry name" value="IGc1"/>
    <property type="match status" value="1"/>
</dbReference>
<evidence type="ECO:0000256" key="8">
    <source>
        <dbReference type="ARBA" id="ARBA00023136"/>
    </source>
</evidence>
<dbReference type="PROSITE" id="PS00290">
    <property type="entry name" value="IG_MHC"/>
    <property type="match status" value="1"/>
</dbReference>
<dbReference type="Pfam" id="PF07654">
    <property type="entry name" value="C1-set"/>
    <property type="match status" value="1"/>
</dbReference>
<evidence type="ECO:0000256" key="10">
    <source>
        <dbReference type="ARBA" id="ARBA00023180"/>
    </source>
</evidence>
<dbReference type="SUPFAM" id="SSF54452">
    <property type="entry name" value="MHC antigen-recognition domain"/>
    <property type="match status" value="1"/>
</dbReference>
<organism evidence="16">
    <name type="scientific">Ctenopharyngodon idella</name>
    <name type="common">Grass carp</name>
    <name type="synonym">Leuciscus idella</name>
    <dbReference type="NCBI Taxonomy" id="7959"/>
    <lineage>
        <taxon>Eukaryota</taxon>
        <taxon>Metazoa</taxon>
        <taxon>Chordata</taxon>
        <taxon>Craniata</taxon>
        <taxon>Vertebrata</taxon>
        <taxon>Euteleostomi</taxon>
        <taxon>Actinopterygii</taxon>
        <taxon>Neopterygii</taxon>
        <taxon>Teleostei</taxon>
        <taxon>Ostariophysi</taxon>
        <taxon>Cypriniformes</taxon>
        <taxon>Xenocyprididae</taxon>
        <taxon>Xenocypridinae</taxon>
        <taxon>Ctenopharyngodon</taxon>
    </lineage>
</organism>
<comment type="subcellular location">
    <subcellularLocation>
        <location evidence="1">Membrane</location>
        <topology evidence="1">Single-pass type I membrane protein</topology>
    </subcellularLocation>
</comment>
<keyword evidence="9" id="KW-1015">Disulfide bond</keyword>
<dbReference type="InterPro" id="IPR050160">
    <property type="entry name" value="MHC/Immunoglobulin"/>
</dbReference>
<keyword evidence="7" id="KW-1064">Adaptive immunity</keyword>
<dbReference type="PROSITE" id="PS50835">
    <property type="entry name" value="IG_LIKE"/>
    <property type="match status" value="1"/>
</dbReference>
<feature type="domain" description="Ig-like" evidence="15">
    <location>
        <begin position="98"/>
        <end position="199"/>
    </location>
</feature>
<reference evidence="16" key="1">
    <citation type="submission" date="2007-09" db="EMBL/GenBank/DDBJ databases">
        <title>Characterization of MHC class II antigen.</title>
        <authorList>
            <person name="Su J."/>
            <person name="Zhang H."/>
        </authorList>
    </citation>
    <scope>NUCLEOTIDE SEQUENCE</scope>
</reference>
<dbReference type="Gene3D" id="2.60.40.10">
    <property type="entry name" value="Immunoglobulins"/>
    <property type="match status" value="1"/>
</dbReference>
<dbReference type="PANTHER" id="PTHR19944:SF86">
    <property type="entry name" value="HLA CLASS II HISTOCOMPATIBILITY ANTIGEN, DR ALPHA CHAIN"/>
    <property type="match status" value="1"/>
</dbReference>
<sequence>MKMEIYGVLLMLSFIVSTETQVEHRDAGFFGCSDTEKEFLFGFDGEELFHSDFIRREGVVTLPDFADSVGFAGFYENSVAQMEVCKNNLDVDIKVYKPSVEQLDPPDTSLYSKDVVVQDVANTLICHVTGFFPPPVNVSWTKNNQIVTEGVSLSQYRRKNDGTFNIFSTLKFTPKEGDIYSCTVYHKSIQGRPKTKTWEVDVALPSVGPAVFCGVGLTLGLLGVAAGTFFLIKGNNCN</sequence>
<evidence type="ECO:0000256" key="7">
    <source>
        <dbReference type="ARBA" id="ARBA00023130"/>
    </source>
</evidence>
<evidence type="ECO:0000256" key="12">
    <source>
        <dbReference type="ARBA" id="ARBA00023319"/>
    </source>
</evidence>
<dbReference type="SMART" id="SM00920">
    <property type="entry name" value="MHC_II_alpha"/>
    <property type="match status" value="1"/>
</dbReference>
<proteinExistence type="evidence at transcript level"/>
<dbReference type="GO" id="GO:0002250">
    <property type="term" value="P:adaptive immune response"/>
    <property type="evidence" value="ECO:0007669"/>
    <property type="project" value="UniProtKB-KW"/>
</dbReference>
<dbReference type="InterPro" id="IPR011162">
    <property type="entry name" value="MHC_I/II-like_Ag-recog"/>
</dbReference>
<evidence type="ECO:0000256" key="5">
    <source>
        <dbReference type="ARBA" id="ARBA00022859"/>
    </source>
</evidence>
<keyword evidence="11" id="KW-0491">MHC II</keyword>
<feature type="signal peptide" evidence="14">
    <location>
        <begin position="1"/>
        <end position="20"/>
    </location>
</feature>
<protein>
    <submittedName>
        <fullName evidence="16">MHC class II alpha antigen</fullName>
    </submittedName>
</protein>
<dbReference type="InterPro" id="IPR007110">
    <property type="entry name" value="Ig-like_dom"/>
</dbReference>
<evidence type="ECO:0000313" key="16">
    <source>
        <dbReference type="EMBL" id="ABW37740.1"/>
    </source>
</evidence>
<dbReference type="Pfam" id="PF00993">
    <property type="entry name" value="MHC_II_alpha"/>
    <property type="match status" value="1"/>
</dbReference>
<dbReference type="InterPro" id="IPR014745">
    <property type="entry name" value="MHC_II_a/b_N"/>
</dbReference>
<dbReference type="InterPro" id="IPR003597">
    <property type="entry name" value="Ig_C1-set"/>
</dbReference>
<dbReference type="PANTHER" id="PTHR19944">
    <property type="entry name" value="MHC CLASS II-RELATED"/>
    <property type="match status" value="1"/>
</dbReference>
<evidence type="ECO:0000256" key="4">
    <source>
        <dbReference type="ARBA" id="ARBA00022729"/>
    </source>
</evidence>
<keyword evidence="4 14" id="KW-0732">Signal</keyword>